<evidence type="ECO:0000313" key="4">
    <source>
        <dbReference type="Proteomes" id="UP001148838"/>
    </source>
</evidence>
<evidence type="ECO:0000259" key="2">
    <source>
        <dbReference type="Pfam" id="PF25491"/>
    </source>
</evidence>
<evidence type="ECO:0000313" key="3">
    <source>
        <dbReference type="EMBL" id="KAJ4451573.1"/>
    </source>
</evidence>
<sequence>MSLKVHFLHSYLEFFPENLGEVSDEQEERFQQDIKSMEQRYQADAEVVHQDILTCGVCQKPFALADIVKFIQHKVLACNKENYSLGFSGGDHRDANNTDSDDGDGGGGGGGGGSGSSSLPVPLGVVNTRRPSISAPINSKKAVAAASSSSSATVSTPGRILCTPPPSSPRIMGPADILMDEPPSSTPKRRAGSSSPPGKADDLNHNLRDEDLKPRIKQEHLETGSSPDEAVVKRIRTDVVDAESNTTHSGIAPCDNFKVSNPGPLVERAKALPTELPRNVPDIG</sequence>
<dbReference type="PANTHER" id="PTHR46114:SF1">
    <property type="entry name" value="ZAD DOMAIN-CONTAINING PROTEIN"/>
    <property type="match status" value="1"/>
</dbReference>
<feature type="region of interest" description="Disordered" evidence="1">
    <location>
        <begin position="148"/>
        <end position="230"/>
    </location>
</feature>
<comment type="caution">
    <text evidence="3">The sequence shown here is derived from an EMBL/GenBank/DDBJ whole genome shotgun (WGS) entry which is preliminary data.</text>
</comment>
<dbReference type="InterPro" id="IPR057448">
    <property type="entry name" value="BCL-11A_Znf_CCHC"/>
</dbReference>
<reference evidence="3 4" key="1">
    <citation type="journal article" date="2022" name="Allergy">
        <title>Genome assembly and annotation of Periplaneta americana reveal a comprehensive cockroach allergen profile.</title>
        <authorList>
            <person name="Wang L."/>
            <person name="Xiong Q."/>
            <person name="Saelim N."/>
            <person name="Wang L."/>
            <person name="Nong W."/>
            <person name="Wan A.T."/>
            <person name="Shi M."/>
            <person name="Liu X."/>
            <person name="Cao Q."/>
            <person name="Hui J.H.L."/>
            <person name="Sookrung N."/>
            <person name="Leung T.F."/>
            <person name="Tungtrongchitr A."/>
            <person name="Tsui S.K.W."/>
        </authorList>
    </citation>
    <scope>NUCLEOTIDE SEQUENCE [LARGE SCALE GENOMIC DNA]</scope>
    <source>
        <strain evidence="3">PWHHKU_190912</strain>
    </source>
</reference>
<feature type="compositionally biased region" description="Gly residues" evidence="1">
    <location>
        <begin position="105"/>
        <end position="115"/>
    </location>
</feature>
<feature type="region of interest" description="Disordered" evidence="1">
    <location>
        <begin position="90"/>
        <end position="132"/>
    </location>
</feature>
<dbReference type="EMBL" id="JAJSOF020000001">
    <property type="protein sequence ID" value="KAJ4451573.1"/>
    <property type="molecule type" value="Genomic_DNA"/>
</dbReference>
<keyword evidence="4" id="KW-1185">Reference proteome</keyword>
<accession>A0ABQ8TY28</accession>
<feature type="domain" description="BCL-11A-like CCHC zinc finger" evidence="2">
    <location>
        <begin position="52"/>
        <end position="79"/>
    </location>
</feature>
<feature type="compositionally biased region" description="Basic and acidic residues" evidence="1">
    <location>
        <begin position="199"/>
        <end position="222"/>
    </location>
</feature>
<protein>
    <recommendedName>
        <fullName evidence="2">BCL-11A-like CCHC zinc finger domain-containing protein</fullName>
    </recommendedName>
</protein>
<evidence type="ECO:0000256" key="1">
    <source>
        <dbReference type="SAM" id="MobiDB-lite"/>
    </source>
</evidence>
<name>A0ABQ8TY28_PERAM</name>
<proteinExistence type="predicted"/>
<dbReference type="Proteomes" id="UP001148838">
    <property type="component" value="Unassembled WGS sequence"/>
</dbReference>
<dbReference type="Pfam" id="PF25491">
    <property type="entry name" value="CCHC_BCL-11A"/>
    <property type="match status" value="1"/>
</dbReference>
<organism evidence="3 4">
    <name type="scientific">Periplaneta americana</name>
    <name type="common">American cockroach</name>
    <name type="synonym">Blatta americana</name>
    <dbReference type="NCBI Taxonomy" id="6978"/>
    <lineage>
        <taxon>Eukaryota</taxon>
        <taxon>Metazoa</taxon>
        <taxon>Ecdysozoa</taxon>
        <taxon>Arthropoda</taxon>
        <taxon>Hexapoda</taxon>
        <taxon>Insecta</taxon>
        <taxon>Pterygota</taxon>
        <taxon>Neoptera</taxon>
        <taxon>Polyneoptera</taxon>
        <taxon>Dictyoptera</taxon>
        <taxon>Blattodea</taxon>
        <taxon>Blattoidea</taxon>
        <taxon>Blattidae</taxon>
        <taxon>Blattinae</taxon>
        <taxon>Periplaneta</taxon>
    </lineage>
</organism>
<dbReference type="PANTHER" id="PTHR46114">
    <property type="entry name" value="APPLE DOMAIN-CONTAINING PROTEIN"/>
    <property type="match status" value="1"/>
</dbReference>
<gene>
    <name evidence="3" type="ORF">ANN_03042</name>
</gene>